<reference evidence="13 14" key="1">
    <citation type="submission" date="2018-03" db="EMBL/GenBank/DDBJ databases">
        <authorList>
            <person name="Fogelqvist J."/>
        </authorList>
    </citation>
    <scope>NUCLEOTIDE SEQUENCE [LARGE SCALE GENOMIC DNA]</scope>
</reference>
<dbReference type="Pfam" id="PF03908">
    <property type="entry name" value="Sec20"/>
    <property type="match status" value="1"/>
</dbReference>
<dbReference type="InterPro" id="IPR056173">
    <property type="entry name" value="Sec20_C"/>
</dbReference>
<keyword evidence="6 11" id="KW-1133">Transmembrane helix</keyword>
<evidence type="ECO:0000259" key="12">
    <source>
        <dbReference type="Pfam" id="PF03908"/>
    </source>
</evidence>
<evidence type="ECO:0000256" key="8">
    <source>
        <dbReference type="ARBA" id="ARBA00023136"/>
    </source>
</evidence>
<dbReference type="GO" id="GO:0005484">
    <property type="term" value="F:SNAP receptor activity"/>
    <property type="evidence" value="ECO:0007669"/>
    <property type="project" value="InterPro"/>
</dbReference>
<evidence type="ECO:0000256" key="7">
    <source>
        <dbReference type="ARBA" id="ARBA00023054"/>
    </source>
</evidence>
<dbReference type="PANTHER" id="PTHR12825:SF0">
    <property type="entry name" value="VESICLE TRANSPORT PROTEIN SEC20"/>
    <property type="match status" value="1"/>
</dbReference>
<comment type="similarity">
    <text evidence="9">Belongs to the SEC20 family.</text>
</comment>
<keyword evidence="8 11" id="KW-0472">Membrane</keyword>
<geneLocation type="mitochondrion" evidence="13"/>
<feature type="coiled-coil region" evidence="10">
    <location>
        <begin position="63"/>
        <end position="90"/>
    </location>
</feature>
<proteinExistence type="inferred from homology"/>
<dbReference type="InterPro" id="IPR005606">
    <property type="entry name" value="Sec20"/>
</dbReference>
<accession>A0A3P3Y5W8</accession>
<evidence type="ECO:0000256" key="5">
    <source>
        <dbReference type="ARBA" id="ARBA00022892"/>
    </source>
</evidence>
<keyword evidence="7 10" id="KW-0175">Coiled coil</keyword>
<protein>
    <recommendedName>
        <fullName evidence="12">Sec20 C-terminal domain-containing protein</fullName>
    </recommendedName>
</protein>
<keyword evidence="5" id="KW-0931">ER-Golgi transport</keyword>
<sequence>MSAMEAELEVRRDLAVLQDGKEAPAVAAAINARVRAALDRIAEGAARADVDADEERTRLLNLHRQLKLDLRNANIAYERAQAQLQKAQRDELLGGRAGRNPARTDFSDAAALSAAKVITAGLNRTHRLLMEQIDHSQNVHEVLLEGSHAIRKTGETFAAIGATSSQTNRAQARIRRRERTDRLLIALGFIFYLLVVIYVFHNRVGLRFWSIIEFVLRIVMPDRTNVPADNTQHRDL</sequence>
<dbReference type="EMBL" id="OVEO01000004">
    <property type="protein sequence ID" value="SPQ95585.1"/>
    <property type="molecule type" value="Genomic_DNA"/>
</dbReference>
<evidence type="ECO:0000313" key="14">
    <source>
        <dbReference type="Proteomes" id="UP000290189"/>
    </source>
</evidence>
<dbReference type="GO" id="GO:0031201">
    <property type="term" value="C:SNARE complex"/>
    <property type="evidence" value="ECO:0007669"/>
    <property type="project" value="TreeGrafter"/>
</dbReference>
<evidence type="ECO:0000256" key="6">
    <source>
        <dbReference type="ARBA" id="ARBA00022989"/>
    </source>
</evidence>
<dbReference type="GO" id="GO:0006890">
    <property type="term" value="P:retrograde vesicle-mediated transport, Golgi to endoplasmic reticulum"/>
    <property type="evidence" value="ECO:0007669"/>
    <property type="project" value="InterPro"/>
</dbReference>
<dbReference type="GO" id="GO:0005789">
    <property type="term" value="C:endoplasmic reticulum membrane"/>
    <property type="evidence" value="ECO:0007669"/>
    <property type="project" value="UniProtKB-SubCell"/>
</dbReference>
<evidence type="ECO:0000256" key="9">
    <source>
        <dbReference type="ARBA" id="ARBA00037934"/>
    </source>
</evidence>
<evidence type="ECO:0000256" key="2">
    <source>
        <dbReference type="ARBA" id="ARBA00022448"/>
    </source>
</evidence>
<evidence type="ECO:0000256" key="4">
    <source>
        <dbReference type="ARBA" id="ARBA00022824"/>
    </source>
</evidence>
<name>A0A3P3Y5W8_PLABS</name>
<evidence type="ECO:0000256" key="11">
    <source>
        <dbReference type="SAM" id="Phobius"/>
    </source>
</evidence>
<keyword evidence="4" id="KW-0256">Endoplasmic reticulum</keyword>
<dbReference type="Proteomes" id="UP000290189">
    <property type="component" value="Unassembled WGS sequence"/>
</dbReference>
<comment type="subcellular location">
    <subcellularLocation>
        <location evidence="1">Endoplasmic reticulum membrane</location>
        <topology evidence="1">Single-pass type IV membrane protein</topology>
    </subcellularLocation>
</comment>
<evidence type="ECO:0000256" key="1">
    <source>
        <dbReference type="ARBA" id="ARBA00004163"/>
    </source>
</evidence>
<evidence type="ECO:0000256" key="3">
    <source>
        <dbReference type="ARBA" id="ARBA00022692"/>
    </source>
</evidence>
<keyword evidence="2" id="KW-0813">Transport</keyword>
<organism evidence="13 14">
    <name type="scientific">Plasmodiophora brassicae</name>
    <name type="common">Clubroot disease agent</name>
    <dbReference type="NCBI Taxonomy" id="37360"/>
    <lineage>
        <taxon>Eukaryota</taxon>
        <taxon>Sar</taxon>
        <taxon>Rhizaria</taxon>
        <taxon>Endomyxa</taxon>
        <taxon>Phytomyxea</taxon>
        <taxon>Plasmodiophorida</taxon>
        <taxon>Plasmodiophoridae</taxon>
        <taxon>Plasmodiophora</taxon>
    </lineage>
</organism>
<feature type="transmembrane region" description="Helical" evidence="11">
    <location>
        <begin position="183"/>
        <end position="200"/>
    </location>
</feature>
<feature type="domain" description="Sec20 C-terminal" evidence="12">
    <location>
        <begin position="114"/>
        <end position="204"/>
    </location>
</feature>
<dbReference type="AlphaFoldDB" id="A0A3P3Y5W8"/>
<keyword evidence="13" id="KW-0496">Mitochondrion</keyword>
<gene>
    <name evidence="13" type="ORF">PLBR_LOCUS2800</name>
</gene>
<dbReference type="PANTHER" id="PTHR12825">
    <property type="entry name" value="BNIP1-RELATED"/>
    <property type="match status" value="1"/>
</dbReference>
<evidence type="ECO:0000256" key="10">
    <source>
        <dbReference type="SAM" id="Coils"/>
    </source>
</evidence>
<evidence type="ECO:0000313" key="13">
    <source>
        <dbReference type="EMBL" id="SPQ95585.1"/>
    </source>
</evidence>
<keyword evidence="3 11" id="KW-0812">Transmembrane</keyword>